<keyword evidence="14" id="KW-1185">Reference proteome</keyword>
<dbReference type="STRING" id="4999.A0A1Y1URX1"/>
<evidence type="ECO:0000256" key="3">
    <source>
        <dbReference type="ARBA" id="ARBA00022679"/>
    </source>
</evidence>
<comment type="caution">
    <text evidence="13">The sequence shown here is derived from an EMBL/GenBank/DDBJ whole genome shotgun (WGS) entry which is preliminary data.</text>
</comment>
<evidence type="ECO:0000256" key="9">
    <source>
        <dbReference type="ARBA" id="ARBA00023315"/>
    </source>
</evidence>
<comment type="subcellular location">
    <subcellularLocation>
        <location evidence="1">Endomembrane system</location>
        <topology evidence="1">Multi-pass membrane protein</topology>
    </subcellularLocation>
</comment>
<organism evidence="13 14">
    <name type="scientific">Kockovaella imperatae</name>
    <dbReference type="NCBI Taxonomy" id="4999"/>
    <lineage>
        <taxon>Eukaryota</taxon>
        <taxon>Fungi</taxon>
        <taxon>Dikarya</taxon>
        <taxon>Basidiomycota</taxon>
        <taxon>Agaricomycotina</taxon>
        <taxon>Tremellomycetes</taxon>
        <taxon>Tremellales</taxon>
        <taxon>Cuniculitremaceae</taxon>
        <taxon>Kockovaella</taxon>
    </lineage>
</organism>
<dbReference type="Pfam" id="PF01529">
    <property type="entry name" value="DHHC"/>
    <property type="match status" value="1"/>
</dbReference>
<dbReference type="RefSeq" id="XP_021874381.1">
    <property type="nucleotide sequence ID" value="XM_022014313.1"/>
</dbReference>
<keyword evidence="7" id="KW-0564">Palmitate</keyword>
<dbReference type="AlphaFoldDB" id="A0A1Y1URX1"/>
<name>A0A1Y1URX1_9TREE</name>
<evidence type="ECO:0000313" key="14">
    <source>
        <dbReference type="Proteomes" id="UP000193218"/>
    </source>
</evidence>
<feature type="domain" description="Palmitoyltransferase DHHC" evidence="12">
    <location>
        <begin position="140"/>
        <end position="205"/>
    </location>
</feature>
<comment type="catalytic activity">
    <reaction evidence="10 11">
        <text>L-cysteinyl-[protein] + hexadecanoyl-CoA = S-hexadecanoyl-L-cysteinyl-[protein] + CoA</text>
        <dbReference type="Rhea" id="RHEA:36683"/>
        <dbReference type="Rhea" id="RHEA-COMP:10131"/>
        <dbReference type="Rhea" id="RHEA-COMP:11032"/>
        <dbReference type="ChEBI" id="CHEBI:29950"/>
        <dbReference type="ChEBI" id="CHEBI:57287"/>
        <dbReference type="ChEBI" id="CHEBI:57379"/>
        <dbReference type="ChEBI" id="CHEBI:74151"/>
        <dbReference type="EC" id="2.3.1.225"/>
    </reaction>
</comment>
<reference evidence="13 14" key="1">
    <citation type="submission" date="2017-03" db="EMBL/GenBank/DDBJ databases">
        <title>Widespread Adenine N6-methylation of Active Genes in Fungi.</title>
        <authorList>
            <consortium name="DOE Joint Genome Institute"/>
            <person name="Mondo S.J."/>
            <person name="Dannebaum R.O."/>
            <person name="Kuo R.C."/>
            <person name="Louie K.B."/>
            <person name="Bewick A.J."/>
            <person name="Labutti K."/>
            <person name="Haridas S."/>
            <person name="Kuo A."/>
            <person name="Salamov A."/>
            <person name="Ahrendt S.R."/>
            <person name="Lau R."/>
            <person name="Bowen B.P."/>
            <person name="Lipzen A."/>
            <person name="Sullivan W."/>
            <person name="Andreopoulos W.B."/>
            <person name="Clum A."/>
            <person name="Lindquist E."/>
            <person name="Daum C."/>
            <person name="Northen T.R."/>
            <person name="Ramamoorthy G."/>
            <person name="Schmitz R.J."/>
            <person name="Gryganskyi A."/>
            <person name="Culley D."/>
            <person name="Magnuson J."/>
            <person name="James T.Y."/>
            <person name="O'Malley M.A."/>
            <person name="Stajich J.E."/>
            <person name="Spatafora J.W."/>
            <person name="Visel A."/>
            <person name="Grigoriev I.V."/>
        </authorList>
    </citation>
    <scope>NUCLEOTIDE SEQUENCE [LARGE SCALE GENOMIC DNA]</scope>
    <source>
        <strain evidence="13 14">NRRL Y-17943</strain>
    </source>
</reference>
<feature type="transmembrane region" description="Helical" evidence="11">
    <location>
        <begin position="27"/>
        <end position="48"/>
    </location>
</feature>
<evidence type="ECO:0000256" key="6">
    <source>
        <dbReference type="ARBA" id="ARBA00023136"/>
    </source>
</evidence>
<sequence length="438" mass="49656">MDLVNGSGPDQTRDARTMWPRQLRPKWLLQNLLPPALLTFFARTWYLCLTDIGPKYIGGTLGRPHLGRLYSAFATVSISTITVLYLRLYFLPSNQSVPPRKPTDHIPHVKTYEYPLGIPKSIVFQNDVPLTRCDRPSCSSRWKPPRTRHCSDCGTCRMGFDHHCAFFANCLTAPYIPIFLLTLLYTPPTVIILLVPIIRPLCERAAEAYNLSRSSPEIISGWYHWTGSWFVAGGPIGRYVGGVVLGWKALDRVDGEEALRMEIGALAAAGLLLAMMTAGLAASSIESILRGDLTVDRERAKSFRRIEAEVHRLARAGKPVPDKMQESLKKLTAQSFFWVPVEFEDGIEFFAQRNGHNGDSLRRGVIVPTLPWEKPYDLGRARNWNLYMGQGYGWTLPWNAWHRISYLKNVILDWPLSPEVEHRLRDEAERIIKSSVQS</sequence>
<keyword evidence="8" id="KW-0449">Lipoprotein</keyword>
<evidence type="ECO:0000259" key="12">
    <source>
        <dbReference type="Pfam" id="PF01529"/>
    </source>
</evidence>
<dbReference type="InParanoid" id="A0A1Y1URX1"/>
<evidence type="ECO:0000256" key="5">
    <source>
        <dbReference type="ARBA" id="ARBA00022989"/>
    </source>
</evidence>
<dbReference type="GO" id="GO:0006612">
    <property type="term" value="P:protein targeting to membrane"/>
    <property type="evidence" value="ECO:0007669"/>
    <property type="project" value="TreeGrafter"/>
</dbReference>
<dbReference type="InterPro" id="IPR001594">
    <property type="entry name" value="Palmitoyltrfase_DHHC"/>
</dbReference>
<keyword evidence="3 11" id="KW-0808">Transferase</keyword>
<dbReference type="InterPro" id="IPR039859">
    <property type="entry name" value="PFA4/ZDH16/20/ERF2-like"/>
</dbReference>
<evidence type="ECO:0000256" key="2">
    <source>
        <dbReference type="ARBA" id="ARBA00008574"/>
    </source>
</evidence>
<comment type="domain">
    <text evidence="11">The DHHC domain is required for palmitoyltransferase activity.</text>
</comment>
<keyword evidence="9 11" id="KW-0012">Acyltransferase</keyword>
<evidence type="ECO:0000256" key="8">
    <source>
        <dbReference type="ARBA" id="ARBA00023288"/>
    </source>
</evidence>
<keyword evidence="5 11" id="KW-1133">Transmembrane helix</keyword>
<dbReference type="GO" id="GO:0005794">
    <property type="term" value="C:Golgi apparatus"/>
    <property type="evidence" value="ECO:0007669"/>
    <property type="project" value="TreeGrafter"/>
</dbReference>
<feature type="transmembrane region" description="Helical" evidence="11">
    <location>
        <begin position="69"/>
        <end position="90"/>
    </location>
</feature>
<dbReference type="OrthoDB" id="302728at2759"/>
<accession>A0A1Y1URX1</accession>
<evidence type="ECO:0000256" key="4">
    <source>
        <dbReference type="ARBA" id="ARBA00022692"/>
    </source>
</evidence>
<gene>
    <name evidence="13" type="ORF">BD324DRAFT_611821</name>
</gene>
<evidence type="ECO:0000313" key="13">
    <source>
        <dbReference type="EMBL" id="ORX40702.1"/>
    </source>
</evidence>
<dbReference type="GO" id="GO:0005783">
    <property type="term" value="C:endoplasmic reticulum"/>
    <property type="evidence" value="ECO:0007669"/>
    <property type="project" value="TreeGrafter"/>
</dbReference>
<dbReference type="EMBL" id="NBSH01000001">
    <property type="protein sequence ID" value="ORX40702.1"/>
    <property type="molecule type" value="Genomic_DNA"/>
</dbReference>
<dbReference type="GO" id="GO:0019706">
    <property type="term" value="F:protein-cysteine S-palmitoyltransferase activity"/>
    <property type="evidence" value="ECO:0007669"/>
    <property type="project" value="UniProtKB-EC"/>
</dbReference>
<dbReference type="PANTHER" id="PTHR22883:SF301">
    <property type="entry name" value="PALMITOYLTRANSFERASE ZDHHC12"/>
    <property type="match status" value="1"/>
</dbReference>
<dbReference type="PANTHER" id="PTHR22883">
    <property type="entry name" value="ZINC FINGER DHHC DOMAIN CONTAINING PROTEIN"/>
    <property type="match status" value="1"/>
</dbReference>
<feature type="transmembrane region" description="Helical" evidence="11">
    <location>
        <begin position="175"/>
        <end position="195"/>
    </location>
</feature>
<dbReference type="PROSITE" id="PS50216">
    <property type="entry name" value="DHHC"/>
    <property type="match status" value="1"/>
</dbReference>
<proteinExistence type="inferred from homology"/>
<evidence type="ECO:0000256" key="10">
    <source>
        <dbReference type="ARBA" id="ARBA00048048"/>
    </source>
</evidence>
<keyword evidence="6 11" id="KW-0472">Membrane</keyword>
<evidence type="ECO:0000256" key="11">
    <source>
        <dbReference type="RuleBase" id="RU079119"/>
    </source>
</evidence>
<dbReference type="EC" id="2.3.1.225" evidence="11"/>
<protein>
    <recommendedName>
        <fullName evidence="11">Palmitoyltransferase</fullName>
        <ecNumber evidence="11">2.3.1.225</ecNumber>
    </recommendedName>
</protein>
<dbReference type="GeneID" id="33556121"/>
<evidence type="ECO:0000256" key="7">
    <source>
        <dbReference type="ARBA" id="ARBA00023139"/>
    </source>
</evidence>
<keyword evidence="4 11" id="KW-0812">Transmembrane</keyword>
<evidence type="ECO:0000256" key="1">
    <source>
        <dbReference type="ARBA" id="ARBA00004127"/>
    </source>
</evidence>
<comment type="similarity">
    <text evidence="2 11">Belongs to the DHHC palmitoyltransferase family.</text>
</comment>
<feature type="transmembrane region" description="Helical" evidence="11">
    <location>
        <begin position="263"/>
        <end position="282"/>
    </location>
</feature>
<dbReference type="Proteomes" id="UP000193218">
    <property type="component" value="Unassembled WGS sequence"/>
</dbReference>